<dbReference type="PANTHER" id="PTHR42776:SF27">
    <property type="entry name" value="DIPEPTIDYL PEPTIDASE FAMILY MEMBER 6"/>
    <property type="match status" value="1"/>
</dbReference>
<dbReference type="GO" id="GO:0004252">
    <property type="term" value="F:serine-type endopeptidase activity"/>
    <property type="evidence" value="ECO:0007669"/>
    <property type="project" value="TreeGrafter"/>
</dbReference>
<dbReference type="PANTHER" id="PTHR42776">
    <property type="entry name" value="SERINE PEPTIDASE S9 FAMILY MEMBER"/>
    <property type="match status" value="1"/>
</dbReference>
<dbReference type="GO" id="GO:0006508">
    <property type="term" value="P:proteolysis"/>
    <property type="evidence" value="ECO:0007669"/>
    <property type="project" value="InterPro"/>
</dbReference>
<dbReference type="InterPro" id="IPR011042">
    <property type="entry name" value="6-blade_b-propeller_TolB-like"/>
</dbReference>
<dbReference type="RefSeq" id="XP_012209439.1">
    <property type="nucleotide sequence ID" value="XM_012354049.1"/>
</dbReference>
<protein>
    <recommendedName>
        <fullName evidence="2">Peptidase S9 prolyl oligopeptidase catalytic domain-containing protein</fullName>
    </recommendedName>
</protein>
<feature type="domain" description="Peptidase S9 prolyl oligopeptidase catalytic" evidence="2">
    <location>
        <begin position="355"/>
        <end position="568"/>
    </location>
</feature>
<name>A0A067BZ61_SAPPC</name>
<organism evidence="3 4">
    <name type="scientific">Saprolegnia parasitica (strain CBS 223.65)</name>
    <dbReference type="NCBI Taxonomy" id="695850"/>
    <lineage>
        <taxon>Eukaryota</taxon>
        <taxon>Sar</taxon>
        <taxon>Stramenopiles</taxon>
        <taxon>Oomycota</taxon>
        <taxon>Saprolegniomycetes</taxon>
        <taxon>Saprolegniales</taxon>
        <taxon>Saprolegniaceae</taxon>
        <taxon>Saprolegnia</taxon>
    </lineage>
</organism>
<evidence type="ECO:0000313" key="4">
    <source>
        <dbReference type="Proteomes" id="UP000030745"/>
    </source>
</evidence>
<dbReference type="OrthoDB" id="416344at2759"/>
<dbReference type="OMA" id="PEHQWLA"/>
<evidence type="ECO:0000313" key="3">
    <source>
        <dbReference type="EMBL" id="KDO19857.1"/>
    </source>
</evidence>
<dbReference type="SUPFAM" id="SSF82171">
    <property type="entry name" value="DPP6 N-terminal domain-like"/>
    <property type="match status" value="1"/>
</dbReference>
<evidence type="ECO:0000256" key="1">
    <source>
        <dbReference type="ARBA" id="ARBA00022801"/>
    </source>
</evidence>
<dbReference type="InterPro" id="IPR001375">
    <property type="entry name" value="Peptidase_S9_cat"/>
</dbReference>
<accession>A0A067BZ61</accession>
<dbReference type="Pfam" id="PF00326">
    <property type="entry name" value="Peptidase_S9"/>
    <property type="match status" value="1"/>
</dbReference>
<gene>
    <name evidence="3" type="ORF">SPRG_21469</name>
</gene>
<keyword evidence="4" id="KW-1185">Reference proteome</keyword>
<evidence type="ECO:0000259" key="2">
    <source>
        <dbReference type="Pfam" id="PF00326"/>
    </source>
</evidence>
<dbReference type="KEGG" id="spar:SPRG_21469"/>
<dbReference type="Gene3D" id="3.40.50.1820">
    <property type="entry name" value="alpha/beta hydrolase"/>
    <property type="match status" value="1"/>
</dbReference>
<dbReference type="InterPro" id="IPR029058">
    <property type="entry name" value="AB_hydrolase_fold"/>
</dbReference>
<proteinExistence type="predicted"/>
<dbReference type="VEuPathDB" id="FungiDB:SPRG_21469"/>
<dbReference type="GeneID" id="24142187"/>
<dbReference type="SUPFAM" id="SSF53474">
    <property type="entry name" value="alpha/beta-Hydrolases"/>
    <property type="match status" value="1"/>
</dbReference>
<dbReference type="AlphaFoldDB" id="A0A067BZ61"/>
<dbReference type="Gene3D" id="2.120.10.30">
    <property type="entry name" value="TolB, C-terminal domain"/>
    <property type="match status" value="1"/>
</dbReference>
<sequence>MEHPLVPIPVLFGPTEYASPRVSPDGAHLAYLAPSSNGIMNLFVRPSSGSATAVQLTTEAKRPIRFFRWATNGTHVLYVQDEDGNERFHLFAVHIATATTTDLTPLAHAKVLTTFPMTSFYNHINRLTSERFPDDVVIGINDRDPKLFDVYRINVVTGERTLLAANTERAEAWIVDTDLVLCVRDDAASPWREVARWGLNDDVTPLQLSADGAGIYVLTSLDGRDKCTLRLVLLSTIDGSELRTLAHHPKADIGDVVFGIDGRTVDDGAWTVCVAPDTSSKRYYHYVRSTSTLTLLGLEQPSLEKYTFAPMQAIEIPCIDGETQVGYLTLPVGLPPTQLPLIVSVHGGPWVRDHWGFNPTHQWLANRGYAVLSVNYRASTGYGLRWLHLGNKQWGHAMQQDITDAVHWAINQGYADASRVGIYGKSYGGYATLAGLAFTPELYACGVDVVGPSNVKSLLAATPPDWDALKAMFALRIGPVETDDAWNCAISPVFHVEKICKPLLIGQGANDPRVPQAESDQIAKALYTAGRRVQYVIYTDEGHGFHRPPNAIDFVLRTEVFLASVLGGRVSSLAATFTAGNTAVEVDLASL</sequence>
<dbReference type="STRING" id="695850.A0A067BZ61"/>
<dbReference type="EMBL" id="KK583331">
    <property type="protein sequence ID" value="KDO19857.1"/>
    <property type="molecule type" value="Genomic_DNA"/>
</dbReference>
<keyword evidence="1" id="KW-0378">Hydrolase</keyword>
<reference evidence="3 4" key="1">
    <citation type="journal article" date="2013" name="PLoS Genet.">
        <title>Distinctive expansion of potential virulence genes in the genome of the oomycete fish pathogen Saprolegnia parasitica.</title>
        <authorList>
            <person name="Jiang R.H."/>
            <person name="de Bruijn I."/>
            <person name="Haas B.J."/>
            <person name="Belmonte R."/>
            <person name="Lobach L."/>
            <person name="Christie J."/>
            <person name="van den Ackerveken G."/>
            <person name="Bottin A."/>
            <person name="Bulone V."/>
            <person name="Diaz-Moreno S.M."/>
            <person name="Dumas B."/>
            <person name="Fan L."/>
            <person name="Gaulin E."/>
            <person name="Govers F."/>
            <person name="Grenville-Briggs L.J."/>
            <person name="Horner N.R."/>
            <person name="Levin J.Z."/>
            <person name="Mammella M."/>
            <person name="Meijer H.J."/>
            <person name="Morris P."/>
            <person name="Nusbaum C."/>
            <person name="Oome S."/>
            <person name="Phillips A.J."/>
            <person name="van Rooyen D."/>
            <person name="Rzeszutek E."/>
            <person name="Saraiva M."/>
            <person name="Secombes C.J."/>
            <person name="Seidl M.F."/>
            <person name="Snel B."/>
            <person name="Stassen J.H."/>
            <person name="Sykes S."/>
            <person name="Tripathy S."/>
            <person name="van den Berg H."/>
            <person name="Vega-Arreguin J.C."/>
            <person name="Wawra S."/>
            <person name="Young S.K."/>
            <person name="Zeng Q."/>
            <person name="Dieguez-Uribeondo J."/>
            <person name="Russ C."/>
            <person name="Tyler B.M."/>
            <person name="van West P."/>
        </authorList>
    </citation>
    <scope>NUCLEOTIDE SEQUENCE [LARGE SCALE GENOMIC DNA]</scope>
    <source>
        <strain evidence="3 4">CBS 223.65</strain>
    </source>
</reference>
<dbReference type="Proteomes" id="UP000030745">
    <property type="component" value="Unassembled WGS sequence"/>
</dbReference>